<gene>
    <name evidence="1" type="ORF">SAMN05216179_0310</name>
</gene>
<dbReference type="STRING" id="1027249.SAMN05216179_0310"/>
<sequence>MRFFQQVITAIMFVLVCTGCNTQSAVPEGFHSYEKNEIEEAVEVLDFNPELPSFIPVLAEILVTDRFQIEENGLDAFDITMFTNENDIFSIQFINGEMEEQKDYNQIRISDDIKGYYQNQSYSQTLKWMKNGITYQLIYRPSKKSLTKEKLVEVAKSFQST</sequence>
<accession>A0A1M7JBU1</accession>
<dbReference type="Proteomes" id="UP000184184">
    <property type="component" value="Unassembled WGS sequence"/>
</dbReference>
<reference evidence="1 2" key="1">
    <citation type="submission" date="2016-11" db="EMBL/GenBank/DDBJ databases">
        <authorList>
            <person name="Jaros S."/>
            <person name="Januszkiewicz K."/>
            <person name="Wedrychowicz H."/>
        </authorList>
    </citation>
    <scope>NUCLEOTIDE SEQUENCE [LARGE SCALE GENOMIC DNA]</scope>
    <source>
        <strain evidence="1 2">CGMCC 1.10681</strain>
    </source>
</reference>
<dbReference type="EMBL" id="FRCZ01000001">
    <property type="protein sequence ID" value="SHM50388.1"/>
    <property type="molecule type" value="Genomic_DNA"/>
</dbReference>
<evidence type="ECO:0000313" key="1">
    <source>
        <dbReference type="EMBL" id="SHM50388.1"/>
    </source>
</evidence>
<name>A0A1M7JBU1_9BACI</name>
<dbReference type="OrthoDB" id="2971753at2"/>
<evidence type="ECO:0000313" key="2">
    <source>
        <dbReference type="Proteomes" id="UP000184184"/>
    </source>
</evidence>
<keyword evidence="2" id="KW-1185">Reference proteome</keyword>
<evidence type="ECO:0008006" key="3">
    <source>
        <dbReference type="Google" id="ProtNLM"/>
    </source>
</evidence>
<organism evidence="1 2">
    <name type="scientific">Gracilibacillus kekensis</name>
    <dbReference type="NCBI Taxonomy" id="1027249"/>
    <lineage>
        <taxon>Bacteria</taxon>
        <taxon>Bacillati</taxon>
        <taxon>Bacillota</taxon>
        <taxon>Bacilli</taxon>
        <taxon>Bacillales</taxon>
        <taxon>Bacillaceae</taxon>
        <taxon>Gracilibacillus</taxon>
    </lineage>
</organism>
<protein>
    <recommendedName>
        <fullName evidence="3">DUF4367 domain-containing protein</fullName>
    </recommendedName>
</protein>
<dbReference type="AlphaFoldDB" id="A0A1M7JBU1"/>
<proteinExistence type="predicted"/>
<dbReference type="RefSeq" id="WP_073199004.1">
    <property type="nucleotide sequence ID" value="NZ_FRCZ01000001.1"/>
</dbReference>